<dbReference type="SUPFAM" id="SSF51306">
    <property type="entry name" value="LexA/Signal peptidase"/>
    <property type="match status" value="1"/>
</dbReference>
<dbReference type="Proteomes" id="UP000050326">
    <property type="component" value="Unassembled WGS sequence"/>
</dbReference>
<dbReference type="OrthoDB" id="1650552at2"/>
<name>A0A0P8WDD7_9CLOT</name>
<reference evidence="2 3" key="1">
    <citation type="submission" date="2015-09" db="EMBL/GenBank/DDBJ databases">
        <title>Genome sequence of Oxobacter pfennigii DSM 3222.</title>
        <authorList>
            <person name="Poehlein A."/>
            <person name="Bengelsdorf F.R."/>
            <person name="Schiel-Bengelsdorf B."/>
            <person name="Duerre P."/>
            <person name="Daniel R."/>
        </authorList>
    </citation>
    <scope>NUCLEOTIDE SEQUENCE [LARGE SCALE GENOMIC DNA]</scope>
    <source>
        <strain evidence="2 3">DSM 3222</strain>
    </source>
</reference>
<evidence type="ECO:0000313" key="2">
    <source>
        <dbReference type="EMBL" id="KPU45918.1"/>
    </source>
</evidence>
<feature type="transmembrane region" description="Helical" evidence="1">
    <location>
        <begin position="226"/>
        <end position="244"/>
    </location>
</feature>
<evidence type="ECO:0008006" key="4">
    <source>
        <dbReference type="Google" id="ProtNLM"/>
    </source>
</evidence>
<organism evidence="2 3">
    <name type="scientific">Oxobacter pfennigii</name>
    <dbReference type="NCBI Taxonomy" id="36849"/>
    <lineage>
        <taxon>Bacteria</taxon>
        <taxon>Bacillati</taxon>
        <taxon>Bacillota</taxon>
        <taxon>Clostridia</taxon>
        <taxon>Eubacteriales</taxon>
        <taxon>Clostridiaceae</taxon>
        <taxon>Oxobacter</taxon>
    </lineage>
</organism>
<proteinExistence type="predicted"/>
<feature type="transmembrane region" description="Helical" evidence="1">
    <location>
        <begin position="155"/>
        <end position="177"/>
    </location>
</feature>
<evidence type="ECO:0000313" key="3">
    <source>
        <dbReference type="Proteomes" id="UP000050326"/>
    </source>
</evidence>
<accession>A0A0P8WDD7</accession>
<feature type="transmembrane region" description="Helical" evidence="1">
    <location>
        <begin position="118"/>
        <end position="143"/>
    </location>
</feature>
<sequence>MIYRSSYFKKELRQAYTGNKTGNNRKIIFAIFLGFISFALYFLLQTLQESVLSDVVPEIMQPSFFSTLYIYIHISFFLNAVYFIVYYDYLFFSEIRKNSWYLLVQMGYNPVSMIFSKFFALLLSVVLIYTIGFMSIILLTVFLKYSFILAYMPSLYIAGLTDLILISIFTMAVSLYVKTIINARYFIFFSAVFIIVLKTVLGYYPVLSNRVAMQNIYNLFDISRSVFLPVAAVMIIASVLVCVIRARNVAKYYNILDYDLNLPADTEIVYKDKRAKKWRLAGGGEKSLKQRKAFDTAVTVFLIVFICTLLFFNVFIILINASTPGSEVTIRGVIPFVFKSDTMEPEIMLNDLAYFKKIDTQYEVSVGEIIIFKQNNVIYVERIIEKNENNLKVDIDNYPPMSQAGAMIKTVLREAVIGVFAGRNRWLGALILFANTIFGRLLFLLVPTILLFYYKQIIDFYQRRSR</sequence>
<dbReference type="AlphaFoldDB" id="A0A0P8WDD7"/>
<dbReference type="InterPro" id="IPR036286">
    <property type="entry name" value="LexA/Signal_pep-like_sf"/>
</dbReference>
<feature type="transmembrane region" description="Helical" evidence="1">
    <location>
        <begin position="426"/>
        <end position="454"/>
    </location>
</feature>
<feature type="transmembrane region" description="Helical" evidence="1">
    <location>
        <begin position="27"/>
        <end position="44"/>
    </location>
</feature>
<gene>
    <name evidence="2" type="ORF">OXPF_03860</name>
</gene>
<keyword evidence="1" id="KW-0472">Membrane</keyword>
<feature type="transmembrane region" description="Helical" evidence="1">
    <location>
        <begin position="184"/>
        <end position="206"/>
    </location>
</feature>
<dbReference type="STRING" id="36849.OXPF_03860"/>
<feature type="transmembrane region" description="Helical" evidence="1">
    <location>
        <begin position="64"/>
        <end position="87"/>
    </location>
</feature>
<dbReference type="EMBL" id="LKET01000016">
    <property type="protein sequence ID" value="KPU45918.1"/>
    <property type="molecule type" value="Genomic_DNA"/>
</dbReference>
<evidence type="ECO:0000256" key="1">
    <source>
        <dbReference type="SAM" id="Phobius"/>
    </source>
</evidence>
<comment type="caution">
    <text evidence="2">The sequence shown here is derived from an EMBL/GenBank/DDBJ whole genome shotgun (WGS) entry which is preliminary data.</text>
</comment>
<protein>
    <recommendedName>
        <fullName evidence="4">Signal peptidase I</fullName>
    </recommendedName>
</protein>
<dbReference type="PATRIC" id="fig|36849.3.peg.417"/>
<keyword evidence="1" id="KW-1133">Transmembrane helix</keyword>
<keyword evidence="1" id="KW-0812">Transmembrane</keyword>
<dbReference type="RefSeq" id="WP_054873534.1">
    <property type="nucleotide sequence ID" value="NZ_LKET01000016.1"/>
</dbReference>
<feature type="transmembrane region" description="Helical" evidence="1">
    <location>
        <begin position="296"/>
        <end position="319"/>
    </location>
</feature>
<keyword evidence="3" id="KW-1185">Reference proteome</keyword>